<evidence type="ECO:0000313" key="1">
    <source>
        <dbReference type="EMBL" id="PWA81068.1"/>
    </source>
</evidence>
<name>A0A2U1P5P4_ARTAN</name>
<dbReference type="OrthoDB" id="10627228at2759"/>
<comment type="caution">
    <text evidence="1">The sequence shown here is derived from an EMBL/GenBank/DDBJ whole genome shotgun (WGS) entry which is preliminary data.</text>
</comment>
<dbReference type="Proteomes" id="UP000245207">
    <property type="component" value="Unassembled WGS sequence"/>
</dbReference>
<organism evidence="1 2">
    <name type="scientific">Artemisia annua</name>
    <name type="common">Sweet wormwood</name>
    <dbReference type="NCBI Taxonomy" id="35608"/>
    <lineage>
        <taxon>Eukaryota</taxon>
        <taxon>Viridiplantae</taxon>
        <taxon>Streptophyta</taxon>
        <taxon>Embryophyta</taxon>
        <taxon>Tracheophyta</taxon>
        <taxon>Spermatophyta</taxon>
        <taxon>Magnoliopsida</taxon>
        <taxon>eudicotyledons</taxon>
        <taxon>Gunneridae</taxon>
        <taxon>Pentapetalae</taxon>
        <taxon>asterids</taxon>
        <taxon>campanulids</taxon>
        <taxon>Asterales</taxon>
        <taxon>Asteraceae</taxon>
        <taxon>Asteroideae</taxon>
        <taxon>Anthemideae</taxon>
        <taxon>Artemisiinae</taxon>
        <taxon>Artemisia</taxon>
    </lineage>
</organism>
<accession>A0A2U1P5P4</accession>
<gene>
    <name evidence="1" type="ORF">CTI12_AA191930</name>
</gene>
<reference evidence="1 2" key="1">
    <citation type="journal article" date="2018" name="Mol. Plant">
        <title>The genome of Artemisia annua provides insight into the evolution of Asteraceae family and artemisinin biosynthesis.</title>
        <authorList>
            <person name="Shen Q."/>
            <person name="Zhang L."/>
            <person name="Liao Z."/>
            <person name="Wang S."/>
            <person name="Yan T."/>
            <person name="Shi P."/>
            <person name="Liu M."/>
            <person name="Fu X."/>
            <person name="Pan Q."/>
            <person name="Wang Y."/>
            <person name="Lv Z."/>
            <person name="Lu X."/>
            <person name="Zhang F."/>
            <person name="Jiang W."/>
            <person name="Ma Y."/>
            <person name="Chen M."/>
            <person name="Hao X."/>
            <person name="Li L."/>
            <person name="Tang Y."/>
            <person name="Lv G."/>
            <person name="Zhou Y."/>
            <person name="Sun X."/>
            <person name="Brodelius P.E."/>
            <person name="Rose J.K.C."/>
            <person name="Tang K."/>
        </authorList>
    </citation>
    <scope>NUCLEOTIDE SEQUENCE [LARGE SCALE GENOMIC DNA]</scope>
    <source>
        <strain evidence="2">cv. Huhao1</strain>
        <tissue evidence="1">Leaf</tissue>
    </source>
</reference>
<keyword evidence="2" id="KW-1185">Reference proteome</keyword>
<protein>
    <submittedName>
        <fullName evidence="1">Uncharacterized protein</fullName>
    </submittedName>
</protein>
<proteinExistence type="predicted"/>
<dbReference type="EMBL" id="PKPP01001638">
    <property type="protein sequence ID" value="PWA81068.1"/>
    <property type="molecule type" value="Genomic_DNA"/>
</dbReference>
<dbReference type="AlphaFoldDB" id="A0A2U1P5P4"/>
<evidence type="ECO:0000313" key="2">
    <source>
        <dbReference type="Proteomes" id="UP000245207"/>
    </source>
</evidence>
<dbReference type="STRING" id="35608.A0A2U1P5P4"/>
<sequence>MASHVATRISCPLQGFEGCRSGNGRGFTKKYFIDHLGTRHFKTDVLKASHKARVLSDSSLFSAFDQALHQAGIWLCVAIYGIPEPLRPVLNVADGVVVESDSTLDTNEAVVERVASLLTSLGVEPTCFDIDLLSRVFSNKLHTVKCIPPRLRLGFAKIFCCALDKVLACPGDLSVWVQLLILPCCVLTTFVPSNRAQRRSGERERCQFVCISQAIHRWKDPTDRFVLVMDRLAGLTPSFSR</sequence>